<feature type="domain" description="Transferrin-binding protein B C-lobe/N-lobe beta-barrel" evidence="3">
    <location>
        <begin position="159"/>
        <end position="276"/>
    </location>
</feature>
<organism evidence="4 5">
    <name type="scientific">Rhabdonatronobacter sediminivivens</name>
    <dbReference type="NCBI Taxonomy" id="2743469"/>
    <lineage>
        <taxon>Bacteria</taxon>
        <taxon>Pseudomonadati</taxon>
        <taxon>Pseudomonadota</taxon>
        <taxon>Alphaproteobacteria</taxon>
        <taxon>Rhodobacterales</taxon>
        <taxon>Paracoccaceae</taxon>
        <taxon>Rhabdonatronobacter</taxon>
    </lineage>
</organism>
<comment type="caution">
    <text evidence="4">The sequence shown here is derived from an EMBL/GenBank/DDBJ whole genome shotgun (WGS) entry which is preliminary data.</text>
</comment>
<feature type="signal peptide" evidence="2">
    <location>
        <begin position="1"/>
        <end position="17"/>
    </location>
</feature>
<dbReference type="EMBL" id="JACBXS010000012">
    <property type="protein sequence ID" value="NYS24867.1"/>
    <property type="molecule type" value="Genomic_DNA"/>
</dbReference>
<accession>A0A7Z0HYZ4</accession>
<evidence type="ECO:0000313" key="4">
    <source>
        <dbReference type="EMBL" id="NYS24867.1"/>
    </source>
</evidence>
<feature type="chain" id="PRO_5031434634" evidence="2">
    <location>
        <begin position="18"/>
        <end position="289"/>
    </location>
</feature>
<keyword evidence="2" id="KW-0732">Signal</keyword>
<dbReference type="InterPro" id="IPR001677">
    <property type="entry name" value="TbpB_B_D"/>
</dbReference>
<reference evidence="4 5" key="1">
    <citation type="journal article" date="2000" name="Arch. Microbiol.">
        <title>Rhodobaca bogoriensis gen. nov. and sp. nov., an alkaliphilic purple nonsulfur bacterium from African Rift Valley soda lakes.</title>
        <authorList>
            <person name="Milford A.D."/>
            <person name="Achenbach L.A."/>
            <person name="Jung D.O."/>
            <person name="Madigan M.T."/>
        </authorList>
    </citation>
    <scope>NUCLEOTIDE SEQUENCE [LARGE SCALE GENOMIC DNA]</scope>
    <source>
        <strain evidence="4 5">2376</strain>
    </source>
</reference>
<feature type="region of interest" description="Disordered" evidence="1">
    <location>
        <begin position="25"/>
        <end position="60"/>
    </location>
</feature>
<gene>
    <name evidence="4" type="ORF">HUK65_07650</name>
</gene>
<dbReference type="InterPro" id="IPR011250">
    <property type="entry name" value="OMP/PagP_B-barrel"/>
</dbReference>
<dbReference type="SUPFAM" id="SSF56925">
    <property type="entry name" value="OMPA-like"/>
    <property type="match status" value="1"/>
</dbReference>
<name>A0A7Z0HYZ4_9RHOB</name>
<proteinExistence type="predicted"/>
<sequence length="289" mass="29061">MNGQFAAPLAGALLVLAACGGGSSGGGGGGGSSAPEPARSLSQLHPADPANDSGTTEVQPSVARIYANGPGQIRMEMVEGPMEGMVVLCEDRTGASCQVNAARGGATGSGSLVARQKGNFAYVGMFAVDHLNNGVEYSNTHVVHDAEPGMGETRVTLPSGVARYDGQFVAGAGVGADSGMAHGSATILANFDSGAISGEMSGSLNDGAGPSVQVVFNGLELDRRARTFASIGESRIRFQDMRATGEIEGGFYGPNAQEAAGVFSFGNSAGGMTGMFLSCKDGVACIRPE</sequence>
<protein>
    <submittedName>
        <fullName evidence="4">Transferrin-binding protein-like solute binding protein</fullName>
    </submittedName>
</protein>
<dbReference type="Gene3D" id="2.40.160.90">
    <property type="match status" value="1"/>
</dbReference>
<dbReference type="Pfam" id="PF01298">
    <property type="entry name" value="TbpB_B_D"/>
    <property type="match status" value="1"/>
</dbReference>
<dbReference type="AlphaFoldDB" id="A0A7Z0HYZ4"/>
<evidence type="ECO:0000313" key="5">
    <source>
        <dbReference type="Proteomes" id="UP000529417"/>
    </source>
</evidence>
<keyword evidence="5" id="KW-1185">Reference proteome</keyword>
<evidence type="ECO:0000256" key="2">
    <source>
        <dbReference type="SAM" id="SignalP"/>
    </source>
</evidence>
<evidence type="ECO:0000259" key="3">
    <source>
        <dbReference type="Pfam" id="PF01298"/>
    </source>
</evidence>
<dbReference type="Proteomes" id="UP000529417">
    <property type="component" value="Unassembled WGS sequence"/>
</dbReference>
<evidence type="ECO:0000256" key="1">
    <source>
        <dbReference type="SAM" id="MobiDB-lite"/>
    </source>
</evidence>